<comment type="caution">
    <text evidence="6">The sequence shown here is derived from an EMBL/GenBank/DDBJ whole genome shotgun (WGS) entry which is preliminary data.</text>
</comment>
<evidence type="ECO:0000313" key="6">
    <source>
        <dbReference type="EMBL" id="KAJ1915476.1"/>
    </source>
</evidence>
<dbReference type="EMBL" id="JANBPU010000144">
    <property type="protein sequence ID" value="KAJ1915476.1"/>
    <property type="molecule type" value="Genomic_DNA"/>
</dbReference>
<dbReference type="Proteomes" id="UP001150538">
    <property type="component" value="Unassembled WGS sequence"/>
</dbReference>
<organism evidence="6 7">
    <name type="scientific">Mycoemilia scoparia</name>
    <dbReference type="NCBI Taxonomy" id="417184"/>
    <lineage>
        <taxon>Eukaryota</taxon>
        <taxon>Fungi</taxon>
        <taxon>Fungi incertae sedis</taxon>
        <taxon>Zoopagomycota</taxon>
        <taxon>Kickxellomycotina</taxon>
        <taxon>Kickxellomycetes</taxon>
        <taxon>Kickxellales</taxon>
        <taxon>Kickxellaceae</taxon>
        <taxon>Mycoemilia</taxon>
    </lineage>
</organism>
<feature type="domain" description="AMP-dependent synthetase/ligase" evidence="4">
    <location>
        <begin position="39"/>
        <end position="431"/>
    </location>
</feature>
<reference evidence="6" key="1">
    <citation type="submission" date="2022-07" db="EMBL/GenBank/DDBJ databases">
        <title>Phylogenomic reconstructions and comparative analyses of Kickxellomycotina fungi.</title>
        <authorList>
            <person name="Reynolds N.K."/>
            <person name="Stajich J.E."/>
            <person name="Barry K."/>
            <person name="Grigoriev I.V."/>
            <person name="Crous P."/>
            <person name="Smith M.E."/>
        </authorList>
    </citation>
    <scope>NUCLEOTIDE SEQUENCE</scope>
    <source>
        <strain evidence="6">NBRC 100468</strain>
    </source>
</reference>
<feature type="region of interest" description="Disordered" evidence="3">
    <location>
        <begin position="168"/>
        <end position="188"/>
    </location>
</feature>
<name>A0A9W8DRL3_9FUNG</name>
<protein>
    <submittedName>
        <fullName evidence="6">Uncharacterized protein</fullName>
    </submittedName>
</protein>
<evidence type="ECO:0000256" key="1">
    <source>
        <dbReference type="ARBA" id="ARBA00006432"/>
    </source>
</evidence>
<dbReference type="GO" id="GO:0019748">
    <property type="term" value="P:secondary metabolic process"/>
    <property type="evidence" value="ECO:0007669"/>
    <property type="project" value="TreeGrafter"/>
</dbReference>
<comment type="similarity">
    <text evidence="1">Belongs to the ATP-dependent AMP-binding enzyme family.</text>
</comment>
<evidence type="ECO:0000313" key="7">
    <source>
        <dbReference type="Proteomes" id="UP001150538"/>
    </source>
</evidence>
<dbReference type="PANTHER" id="PTHR24096:SF149">
    <property type="entry name" value="AMP-BINDING DOMAIN-CONTAINING PROTEIN-RELATED"/>
    <property type="match status" value="1"/>
</dbReference>
<keyword evidence="7" id="KW-1185">Reference proteome</keyword>
<dbReference type="AlphaFoldDB" id="A0A9W8DRL3"/>
<dbReference type="InterPro" id="IPR042099">
    <property type="entry name" value="ANL_N_sf"/>
</dbReference>
<evidence type="ECO:0000256" key="3">
    <source>
        <dbReference type="SAM" id="MobiDB-lite"/>
    </source>
</evidence>
<dbReference type="InterPro" id="IPR025110">
    <property type="entry name" value="AMP-bd_C"/>
</dbReference>
<dbReference type="GO" id="GO:0016405">
    <property type="term" value="F:CoA-ligase activity"/>
    <property type="evidence" value="ECO:0007669"/>
    <property type="project" value="TreeGrafter"/>
</dbReference>
<dbReference type="Pfam" id="PF00501">
    <property type="entry name" value="AMP-binding"/>
    <property type="match status" value="1"/>
</dbReference>
<dbReference type="InterPro" id="IPR000873">
    <property type="entry name" value="AMP-dep_synth/lig_dom"/>
</dbReference>
<dbReference type="Gene3D" id="3.40.50.12780">
    <property type="entry name" value="N-terminal domain of ligase-like"/>
    <property type="match status" value="1"/>
</dbReference>
<keyword evidence="2" id="KW-0436">Ligase</keyword>
<feature type="domain" description="AMP-binding enzyme C-terminal" evidence="5">
    <location>
        <begin position="482"/>
        <end position="561"/>
    </location>
</feature>
<proteinExistence type="inferred from homology"/>
<accession>A0A9W8DRL3</accession>
<sequence>MVFHYSYRNCVTQPFPIKDVSTFVFDALKNNLDDNDWESKKAVISGITSESLTYKEIYDMSNKLASGFQNILKLKRGDVIFSLFDNHVNMIPLFHATIMAGCIYSMAMPEYPEFELALRLTILKPKVIITTKELLDKVKATISLVDKDILEDNPYKIYLLEDVIQPQTSPKEVNGNDRGEKGNSEENEMPLPQSIFTFMSDEEFDPLVISNEEEFETTAVIGFSSGTTGKWPPKGIEIPHRALVSCAYPELCHDTVAELRALQDNTTIVGMPMGVAYGILLYCVRHLSQGTTTIASFAIPLETIFENISKYQVRDINISPFFIEIIRDSWRDVYSKYDTSTVKNFYSSGAPLTYDASNFVEKEIGVPIHSLYGSSECFGIASLRVTSYTETRGQPLSGVDIKILDTRGKELGANQVGEMWIKSRTRMKSYYGNPEATKKAFDEDGFYCLGDIGMIDDDGNIHLYGRKSDMIYYHDKIIFPIEIETKLNSYPGVTYSCVVGVYNPEHKTEVPYAYIVSNIANPGDDTTEIVNWVNEQLTTKEHHLSHGAEYIKELPKSTAGKLFRYRLKQMYYESRGIEPLKN</sequence>
<evidence type="ECO:0000259" key="5">
    <source>
        <dbReference type="Pfam" id="PF13193"/>
    </source>
</evidence>
<dbReference type="Pfam" id="PF13193">
    <property type="entry name" value="AMP-binding_C"/>
    <property type="match status" value="1"/>
</dbReference>
<gene>
    <name evidence="6" type="ORF">H4219_004294</name>
</gene>
<dbReference type="OrthoDB" id="10253869at2759"/>
<evidence type="ECO:0000256" key="2">
    <source>
        <dbReference type="ARBA" id="ARBA00022598"/>
    </source>
</evidence>
<dbReference type="PANTHER" id="PTHR24096">
    <property type="entry name" value="LONG-CHAIN-FATTY-ACID--COA LIGASE"/>
    <property type="match status" value="1"/>
</dbReference>
<dbReference type="Gene3D" id="3.30.300.30">
    <property type="match status" value="1"/>
</dbReference>
<dbReference type="SUPFAM" id="SSF56801">
    <property type="entry name" value="Acetyl-CoA synthetase-like"/>
    <property type="match status" value="1"/>
</dbReference>
<evidence type="ECO:0000259" key="4">
    <source>
        <dbReference type="Pfam" id="PF00501"/>
    </source>
</evidence>
<dbReference type="InterPro" id="IPR045851">
    <property type="entry name" value="AMP-bd_C_sf"/>
</dbReference>
<feature type="compositionally biased region" description="Basic and acidic residues" evidence="3">
    <location>
        <begin position="174"/>
        <end position="184"/>
    </location>
</feature>